<comment type="caution">
    <text evidence="12">The sequence shown here is derived from an EMBL/GenBank/DDBJ whole genome shotgun (WGS) entry which is preliminary data.</text>
</comment>
<evidence type="ECO:0000256" key="1">
    <source>
        <dbReference type="ARBA" id="ARBA00004790"/>
    </source>
</evidence>
<comment type="catalytic activity">
    <reaction evidence="10">
        <text>beta-D-ribosylnicotinate + ATP = nicotinate beta-D-ribonucleotide + ADP + H(+)</text>
        <dbReference type="Rhea" id="RHEA:25568"/>
        <dbReference type="ChEBI" id="CHEBI:15378"/>
        <dbReference type="ChEBI" id="CHEBI:30616"/>
        <dbReference type="ChEBI" id="CHEBI:57502"/>
        <dbReference type="ChEBI" id="CHEBI:58527"/>
        <dbReference type="ChEBI" id="CHEBI:456216"/>
        <dbReference type="EC" id="2.7.1.173"/>
    </reaction>
</comment>
<evidence type="ECO:0000256" key="8">
    <source>
        <dbReference type="ARBA" id="ARBA00022842"/>
    </source>
</evidence>
<dbReference type="CDD" id="cd02024">
    <property type="entry name" value="NRK1"/>
    <property type="match status" value="1"/>
</dbReference>
<comment type="similarity">
    <text evidence="11">Belongs to the uridine kinase family. NRK subfamily.</text>
</comment>
<accession>A0A401PA86</accession>
<dbReference type="GO" id="GO:0046872">
    <property type="term" value="F:metal ion binding"/>
    <property type="evidence" value="ECO:0007669"/>
    <property type="project" value="UniProtKB-KW"/>
</dbReference>
<keyword evidence="5" id="KW-0547">Nucleotide-binding</keyword>
<reference evidence="12 13" key="1">
    <citation type="journal article" date="2018" name="Nat. Ecol. Evol.">
        <title>Shark genomes provide insights into elasmobranch evolution and the origin of vertebrates.</title>
        <authorList>
            <person name="Hara Y"/>
            <person name="Yamaguchi K"/>
            <person name="Onimaru K"/>
            <person name="Kadota M"/>
            <person name="Koyanagi M"/>
            <person name="Keeley SD"/>
            <person name="Tatsumi K"/>
            <person name="Tanaka K"/>
            <person name="Motone F"/>
            <person name="Kageyama Y"/>
            <person name="Nozu R"/>
            <person name="Adachi N"/>
            <person name="Nishimura O"/>
            <person name="Nakagawa R"/>
            <person name="Tanegashima C"/>
            <person name="Kiyatake I"/>
            <person name="Matsumoto R"/>
            <person name="Murakumo K"/>
            <person name="Nishida K"/>
            <person name="Terakita A"/>
            <person name="Kuratani S"/>
            <person name="Sato K"/>
            <person name="Hyodo S Kuraku.S."/>
        </authorList>
    </citation>
    <scope>NUCLEOTIDE SEQUENCE [LARGE SCALE GENOMIC DNA]</scope>
</reference>
<protein>
    <recommendedName>
        <fullName evidence="14">Phosphoribulokinase/uridine kinase domain-containing protein</fullName>
    </recommendedName>
</protein>
<proteinExistence type="inferred from homology"/>
<evidence type="ECO:0000256" key="11">
    <source>
        <dbReference type="ARBA" id="ARBA00060898"/>
    </source>
</evidence>
<dbReference type="FunFam" id="3.40.50.300:FF:000853">
    <property type="entry name" value="Nicotinamide riboside kinase 1"/>
    <property type="match status" value="1"/>
</dbReference>
<keyword evidence="7" id="KW-0067">ATP-binding</keyword>
<evidence type="ECO:0000256" key="7">
    <source>
        <dbReference type="ARBA" id="ARBA00022840"/>
    </source>
</evidence>
<evidence type="ECO:0008006" key="14">
    <source>
        <dbReference type="Google" id="ProtNLM"/>
    </source>
</evidence>
<dbReference type="GO" id="GO:0061769">
    <property type="term" value="F:nicotinate riboside kinase activity"/>
    <property type="evidence" value="ECO:0007669"/>
    <property type="project" value="UniProtKB-ARBA"/>
</dbReference>
<keyword evidence="3" id="KW-0808">Transferase</keyword>
<dbReference type="GO" id="GO:0050262">
    <property type="term" value="F:ribosylnicotinamide kinase activity"/>
    <property type="evidence" value="ECO:0007669"/>
    <property type="project" value="UniProtKB-EC"/>
</dbReference>
<evidence type="ECO:0000256" key="4">
    <source>
        <dbReference type="ARBA" id="ARBA00022723"/>
    </source>
</evidence>
<dbReference type="AlphaFoldDB" id="A0A401PA86"/>
<dbReference type="Gene3D" id="3.40.50.300">
    <property type="entry name" value="P-loop containing nucleotide triphosphate hydrolases"/>
    <property type="match status" value="1"/>
</dbReference>
<keyword evidence="2" id="KW-0662">Pyridine nucleotide biosynthesis</keyword>
<evidence type="ECO:0000256" key="6">
    <source>
        <dbReference type="ARBA" id="ARBA00022777"/>
    </source>
</evidence>
<sequence length="202" mass="23260">MEKLIVGIGGVTNGGKTTLACKLKKALPNSILLCQDTFFKPVNEVEVGEDGFQQFDVITALDMEAMMNTVYAWMENMTTVHIEQKAPILSENKGPNILLVEGFLLYNYKPLNDVFNQRYYLSIPYEECKRRRCSRVYDPPDPPGNFDGHVWPMYLRNRKEMEKKVADIIYLDGTNSPDELFAQVYEDILREVQKPPRQLLTN</sequence>
<evidence type="ECO:0000313" key="12">
    <source>
        <dbReference type="EMBL" id="GCB70039.1"/>
    </source>
</evidence>
<dbReference type="OMA" id="YDPPDPP"/>
<dbReference type="GO" id="GO:0019363">
    <property type="term" value="P:pyridine nucleotide biosynthetic process"/>
    <property type="evidence" value="ECO:0007669"/>
    <property type="project" value="UniProtKB-KW"/>
</dbReference>
<dbReference type="GO" id="GO:0005524">
    <property type="term" value="F:ATP binding"/>
    <property type="evidence" value="ECO:0007669"/>
    <property type="project" value="UniProtKB-KW"/>
</dbReference>
<dbReference type="Pfam" id="PF13238">
    <property type="entry name" value="AAA_18"/>
    <property type="match status" value="1"/>
</dbReference>
<keyword evidence="8" id="KW-0460">Magnesium</keyword>
<organism evidence="12 13">
    <name type="scientific">Scyliorhinus torazame</name>
    <name type="common">Cloudy catshark</name>
    <name type="synonym">Catulus torazame</name>
    <dbReference type="NCBI Taxonomy" id="75743"/>
    <lineage>
        <taxon>Eukaryota</taxon>
        <taxon>Metazoa</taxon>
        <taxon>Chordata</taxon>
        <taxon>Craniata</taxon>
        <taxon>Vertebrata</taxon>
        <taxon>Chondrichthyes</taxon>
        <taxon>Elasmobranchii</taxon>
        <taxon>Galeomorphii</taxon>
        <taxon>Galeoidea</taxon>
        <taxon>Carcharhiniformes</taxon>
        <taxon>Scyliorhinidae</taxon>
        <taxon>Scyliorhinus</taxon>
    </lineage>
</organism>
<dbReference type="InterPro" id="IPR027417">
    <property type="entry name" value="P-loop_NTPase"/>
</dbReference>
<dbReference type="STRING" id="75743.A0A401PA86"/>
<keyword evidence="13" id="KW-1185">Reference proteome</keyword>
<keyword evidence="6" id="KW-0418">Kinase</keyword>
<evidence type="ECO:0000313" key="13">
    <source>
        <dbReference type="Proteomes" id="UP000288216"/>
    </source>
</evidence>
<dbReference type="Proteomes" id="UP000288216">
    <property type="component" value="Unassembled WGS sequence"/>
</dbReference>
<evidence type="ECO:0000256" key="2">
    <source>
        <dbReference type="ARBA" id="ARBA00022642"/>
    </source>
</evidence>
<dbReference type="OrthoDB" id="10041966at2759"/>
<keyword evidence="4" id="KW-0479">Metal-binding</keyword>
<comment type="catalytic activity">
    <reaction evidence="9">
        <text>beta-nicotinamide D-riboside + ATP = beta-nicotinamide D-ribonucleotide + ADP + H(+)</text>
        <dbReference type="Rhea" id="RHEA:14017"/>
        <dbReference type="ChEBI" id="CHEBI:14649"/>
        <dbReference type="ChEBI" id="CHEBI:15378"/>
        <dbReference type="ChEBI" id="CHEBI:15927"/>
        <dbReference type="ChEBI" id="CHEBI:30616"/>
        <dbReference type="ChEBI" id="CHEBI:456216"/>
        <dbReference type="EC" id="2.7.1.22"/>
    </reaction>
</comment>
<evidence type="ECO:0000256" key="3">
    <source>
        <dbReference type="ARBA" id="ARBA00022679"/>
    </source>
</evidence>
<dbReference type="SUPFAM" id="SSF52540">
    <property type="entry name" value="P-loop containing nucleoside triphosphate hydrolases"/>
    <property type="match status" value="1"/>
</dbReference>
<evidence type="ECO:0000256" key="5">
    <source>
        <dbReference type="ARBA" id="ARBA00022741"/>
    </source>
</evidence>
<dbReference type="PANTHER" id="PTHR10285">
    <property type="entry name" value="URIDINE KINASE"/>
    <property type="match status" value="1"/>
</dbReference>
<comment type="pathway">
    <text evidence="1">Cofactor biosynthesis; NAD(+) biosynthesis.</text>
</comment>
<name>A0A401PA86_SCYTO</name>
<dbReference type="EMBL" id="BFAA01001763">
    <property type="protein sequence ID" value="GCB70039.1"/>
    <property type="molecule type" value="Genomic_DNA"/>
</dbReference>
<evidence type="ECO:0000256" key="9">
    <source>
        <dbReference type="ARBA" id="ARBA00050738"/>
    </source>
</evidence>
<dbReference type="GO" id="GO:0019674">
    <property type="term" value="P:NAD+ metabolic process"/>
    <property type="evidence" value="ECO:0007669"/>
    <property type="project" value="UniProtKB-ARBA"/>
</dbReference>
<evidence type="ECO:0000256" key="10">
    <source>
        <dbReference type="ARBA" id="ARBA00051194"/>
    </source>
</evidence>
<gene>
    <name evidence="12" type="ORF">scyTo_0005595</name>
</gene>
<dbReference type="GO" id="GO:0005829">
    <property type="term" value="C:cytosol"/>
    <property type="evidence" value="ECO:0007669"/>
    <property type="project" value="UniProtKB-ARBA"/>
</dbReference>